<proteinExistence type="predicted"/>
<organism evidence="2 3">
    <name type="scientific">Corynebacterium mycetoides</name>
    <dbReference type="NCBI Taxonomy" id="38302"/>
    <lineage>
        <taxon>Bacteria</taxon>
        <taxon>Bacillati</taxon>
        <taxon>Actinomycetota</taxon>
        <taxon>Actinomycetes</taxon>
        <taxon>Mycobacteriales</taxon>
        <taxon>Corynebacteriaceae</taxon>
        <taxon>Corynebacterium</taxon>
    </lineage>
</organism>
<reference evidence="3" key="1">
    <citation type="submission" date="2016-10" db="EMBL/GenBank/DDBJ databases">
        <authorList>
            <person name="Varghese N."/>
            <person name="Submissions S."/>
        </authorList>
    </citation>
    <scope>NUCLEOTIDE SEQUENCE [LARGE SCALE GENOMIC DNA]</scope>
    <source>
        <strain evidence="3">DSM 20632</strain>
    </source>
</reference>
<evidence type="ECO:0000313" key="3">
    <source>
        <dbReference type="Proteomes" id="UP000199350"/>
    </source>
</evidence>
<name>A0A1G9PIR0_9CORY</name>
<dbReference type="EMBL" id="LT629700">
    <property type="protein sequence ID" value="SDL98742.1"/>
    <property type="molecule type" value="Genomic_DNA"/>
</dbReference>
<feature type="coiled-coil region" evidence="1">
    <location>
        <begin position="165"/>
        <end position="192"/>
    </location>
</feature>
<accession>A0A1G9PIR0</accession>
<dbReference type="Proteomes" id="UP000199350">
    <property type="component" value="Chromosome I"/>
</dbReference>
<dbReference type="Pfam" id="PF20079">
    <property type="entry name" value="DUF6474"/>
    <property type="match status" value="1"/>
</dbReference>
<dbReference type="RefSeq" id="WP_092150686.1">
    <property type="nucleotide sequence ID" value="NZ_LT629700.1"/>
</dbReference>
<dbReference type="AlphaFoldDB" id="A0A1G9PIR0"/>
<keyword evidence="3" id="KW-1185">Reference proteome</keyword>
<dbReference type="OrthoDB" id="4424402at2"/>
<evidence type="ECO:0000313" key="2">
    <source>
        <dbReference type="EMBL" id="SDL98742.1"/>
    </source>
</evidence>
<protein>
    <submittedName>
        <fullName evidence="2">Uncharacterized protein</fullName>
    </submittedName>
</protein>
<feature type="coiled-coil region" evidence="1">
    <location>
        <begin position="4"/>
        <end position="56"/>
    </location>
</feature>
<dbReference type="InterPro" id="IPR045522">
    <property type="entry name" value="DUF6474"/>
</dbReference>
<dbReference type="STRING" id="38302.SAMN04488535_1478"/>
<keyword evidence="1" id="KW-0175">Coiled coil</keyword>
<gene>
    <name evidence="2" type="ORF">SAMN04488535_1478</name>
</gene>
<sequence>MGIIETIRKNRAKTKAEIKAAEVRARQLAKNEAKQERRTAKLLEKAEKRLINEEKKGLKRKRKHEKKLAETHLKRIEQSGLTQKKAKNYVGAARVLIPVLLPLAYKAMTSYQQRRIESRASSLGLSSQDLSRYSGRGAELRARIDALRGRTDKLHDDSALSSSFIKDVEVRLDELEQAVRNAERLNPEQQRLAHMSIEKELNDVTGEIQEKSSR</sequence>
<evidence type="ECO:0000256" key="1">
    <source>
        <dbReference type="SAM" id="Coils"/>
    </source>
</evidence>